<feature type="non-terminal residue" evidence="3">
    <location>
        <position position="246"/>
    </location>
</feature>
<dbReference type="AlphaFoldDB" id="A0AAD5XXJ2"/>
<evidence type="ECO:0000259" key="2">
    <source>
        <dbReference type="Pfam" id="PF02114"/>
    </source>
</evidence>
<name>A0AAD5XXJ2_9FUNG</name>
<dbReference type="Pfam" id="PF02114">
    <property type="entry name" value="Phosducin"/>
    <property type="match status" value="1"/>
</dbReference>
<dbReference type="EMBL" id="JADGJW010001085">
    <property type="protein sequence ID" value="KAJ3207009.1"/>
    <property type="molecule type" value="Genomic_DNA"/>
</dbReference>
<comment type="caution">
    <text evidence="3">The sequence shown here is derived from an EMBL/GenBank/DDBJ whole genome shotgun (WGS) entry which is preliminary data.</text>
</comment>
<dbReference type="PANTHER" id="PTHR45809:SF3">
    <property type="entry name" value="VIRAL IAP-ASSOCIATED FACTOR HOMOLOG"/>
    <property type="match status" value="1"/>
</dbReference>
<proteinExistence type="inferred from homology"/>
<dbReference type="Gene3D" id="3.40.30.10">
    <property type="entry name" value="Glutaredoxin"/>
    <property type="match status" value="1"/>
</dbReference>
<comment type="similarity">
    <text evidence="1">Belongs to the phosducin family.</text>
</comment>
<dbReference type="InterPro" id="IPR051498">
    <property type="entry name" value="Phosducin-like_chap/apop_reg"/>
</dbReference>
<evidence type="ECO:0000313" key="3">
    <source>
        <dbReference type="EMBL" id="KAJ3207009.1"/>
    </source>
</evidence>
<dbReference type="InterPro" id="IPR036249">
    <property type="entry name" value="Thioredoxin-like_sf"/>
</dbReference>
<dbReference type="SUPFAM" id="SSF52833">
    <property type="entry name" value="Thioredoxin-like"/>
    <property type="match status" value="1"/>
</dbReference>
<dbReference type="Proteomes" id="UP001211065">
    <property type="component" value="Unassembled WGS sequence"/>
</dbReference>
<accession>A0AAD5XXJ2</accession>
<evidence type="ECO:0000256" key="1">
    <source>
        <dbReference type="ARBA" id="ARBA00009686"/>
    </source>
</evidence>
<sequence length="246" mass="28811">TEWNQILREKGIIPEITKEEIEEIVEKVIQEKESLDNKDLDELDELEDLEDDRVLESYRRKRMQEIKDYQSKAKYGTITQISKPDYQKEVTEASKNLNPEYVVLFLFNNSLPESRLVSAYLTSIAKKYPTVKFLKIVADQCIENYPDTNVPTLLIYGRGELLANLIGINKLGGTQTNFETLEFLISSYGTFEIKKEKLFKDEEEEENYRNRNNSSANMFNLNNKINKKFQNETNSSKFDDEDLDWS</sequence>
<reference evidence="3" key="1">
    <citation type="submission" date="2020-05" db="EMBL/GenBank/DDBJ databases">
        <title>Phylogenomic resolution of chytrid fungi.</title>
        <authorList>
            <person name="Stajich J.E."/>
            <person name="Amses K."/>
            <person name="Simmons R."/>
            <person name="Seto K."/>
            <person name="Myers J."/>
            <person name="Bonds A."/>
            <person name="Quandt C.A."/>
            <person name="Barry K."/>
            <person name="Liu P."/>
            <person name="Grigoriev I."/>
            <person name="Longcore J.E."/>
            <person name="James T.Y."/>
        </authorList>
    </citation>
    <scope>NUCLEOTIDE SEQUENCE</scope>
    <source>
        <strain evidence="3">JEL0476</strain>
    </source>
</reference>
<feature type="domain" description="Phosducin" evidence="2">
    <location>
        <begin position="19"/>
        <end position="195"/>
    </location>
</feature>
<gene>
    <name evidence="3" type="ORF">HK099_000369</name>
</gene>
<organism evidence="3 4">
    <name type="scientific">Clydaea vesicula</name>
    <dbReference type="NCBI Taxonomy" id="447962"/>
    <lineage>
        <taxon>Eukaryota</taxon>
        <taxon>Fungi</taxon>
        <taxon>Fungi incertae sedis</taxon>
        <taxon>Chytridiomycota</taxon>
        <taxon>Chytridiomycota incertae sedis</taxon>
        <taxon>Chytridiomycetes</taxon>
        <taxon>Lobulomycetales</taxon>
        <taxon>Lobulomycetaceae</taxon>
        <taxon>Clydaea</taxon>
    </lineage>
</organism>
<evidence type="ECO:0000313" key="4">
    <source>
        <dbReference type="Proteomes" id="UP001211065"/>
    </source>
</evidence>
<keyword evidence="4" id="KW-1185">Reference proteome</keyword>
<protein>
    <recommendedName>
        <fullName evidence="2">Phosducin domain-containing protein</fullName>
    </recommendedName>
</protein>
<dbReference type="PANTHER" id="PTHR45809">
    <property type="entry name" value="VIRAL IAP-ASSOCIATED FACTOR HOMOLOG"/>
    <property type="match status" value="1"/>
</dbReference>
<dbReference type="InterPro" id="IPR024253">
    <property type="entry name" value="Phosducin_thioredoxin-like_dom"/>
</dbReference>
<dbReference type="GO" id="GO:0006457">
    <property type="term" value="P:protein folding"/>
    <property type="evidence" value="ECO:0007669"/>
    <property type="project" value="TreeGrafter"/>
</dbReference>
<dbReference type="GO" id="GO:0005737">
    <property type="term" value="C:cytoplasm"/>
    <property type="evidence" value="ECO:0007669"/>
    <property type="project" value="TreeGrafter"/>
</dbReference>